<feature type="compositionally biased region" description="Basic and acidic residues" evidence="1">
    <location>
        <begin position="184"/>
        <end position="198"/>
    </location>
</feature>
<gene>
    <name evidence="2" type="ORF">Cvel_31005</name>
</gene>
<dbReference type="EMBL" id="CDMZ01003697">
    <property type="protein sequence ID" value="CEM47279.1"/>
    <property type="molecule type" value="Genomic_DNA"/>
</dbReference>
<sequence length="304" mass="31566">MSAMSDLQLSPLCTDPTDEKGQRALGVDSDEVTGGFETVQGDVDSSEQQTQSAAFLNITQQTHDPNEHFSSCQKVSPALEGVGVPLEDISNQRDAIRHGTHPQSKAKLQGSLQAQGGLLDHSRKTGGEQQEDCSGIVAVCSSNAPSVPLVPKPVLVPSAERDSVSPGQGEGPVLPQPDTNGIAGEKETGENESRKGDGESVCANKREKRVCKDDSGTYTTTHIEMAIPACTCDKKSKAGGGAPLLSASGTNQKGRHEARGTLGCPLAQALPAEYGPFSYLGRSHTAVVGFSDGKGGFLGGGIIE</sequence>
<feature type="region of interest" description="Disordered" evidence="1">
    <location>
        <begin position="158"/>
        <end position="201"/>
    </location>
</feature>
<proteinExistence type="predicted"/>
<accession>A0A0G4HSD2</accession>
<evidence type="ECO:0000256" key="1">
    <source>
        <dbReference type="SAM" id="MobiDB-lite"/>
    </source>
</evidence>
<feature type="non-terminal residue" evidence="2">
    <location>
        <position position="304"/>
    </location>
</feature>
<reference evidence="2" key="1">
    <citation type="submission" date="2014-11" db="EMBL/GenBank/DDBJ databases">
        <authorList>
            <person name="Otto D Thomas"/>
            <person name="Naeem Raeece"/>
        </authorList>
    </citation>
    <scope>NUCLEOTIDE SEQUENCE</scope>
</reference>
<dbReference type="AlphaFoldDB" id="A0A0G4HSD2"/>
<feature type="compositionally biased region" description="Low complexity" evidence="1">
    <location>
        <begin position="108"/>
        <end position="119"/>
    </location>
</feature>
<name>A0A0G4HSD2_9ALVE</name>
<dbReference type="VEuPathDB" id="CryptoDB:Cvel_31005"/>
<evidence type="ECO:0000313" key="2">
    <source>
        <dbReference type="EMBL" id="CEM47279.1"/>
    </source>
</evidence>
<feature type="region of interest" description="Disordered" evidence="1">
    <location>
        <begin position="89"/>
        <end position="130"/>
    </location>
</feature>
<organism evidence="2">
    <name type="scientific">Chromera velia CCMP2878</name>
    <dbReference type="NCBI Taxonomy" id="1169474"/>
    <lineage>
        <taxon>Eukaryota</taxon>
        <taxon>Sar</taxon>
        <taxon>Alveolata</taxon>
        <taxon>Colpodellida</taxon>
        <taxon>Chromeraceae</taxon>
        <taxon>Chromera</taxon>
    </lineage>
</organism>
<protein>
    <submittedName>
        <fullName evidence="2">Uncharacterized protein</fullName>
    </submittedName>
</protein>
<feature type="region of interest" description="Disordered" evidence="1">
    <location>
        <begin position="1"/>
        <end position="26"/>
    </location>
</feature>